<proteinExistence type="predicted"/>
<reference evidence="1" key="1">
    <citation type="submission" date="2018-02" db="EMBL/GenBank/DDBJ databases">
        <authorList>
            <person name="Cohen D.B."/>
            <person name="Kent A.D."/>
        </authorList>
    </citation>
    <scope>NUCLEOTIDE SEQUENCE</scope>
</reference>
<accession>A0A2N9GF23</accession>
<organism evidence="1">
    <name type="scientific">Fagus sylvatica</name>
    <name type="common">Beechnut</name>
    <dbReference type="NCBI Taxonomy" id="28930"/>
    <lineage>
        <taxon>Eukaryota</taxon>
        <taxon>Viridiplantae</taxon>
        <taxon>Streptophyta</taxon>
        <taxon>Embryophyta</taxon>
        <taxon>Tracheophyta</taxon>
        <taxon>Spermatophyta</taxon>
        <taxon>Magnoliopsida</taxon>
        <taxon>eudicotyledons</taxon>
        <taxon>Gunneridae</taxon>
        <taxon>Pentapetalae</taxon>
        <taxon>rosids</taxon>
        <taxon>fabids</taxon>
        <taxon>Fagales</taxon>
        <taxon>Fagaceae</taxon>
        <taxon>Fagus</taxon>
    </lineage>
</organism>
<dbReference type="EMBL" id="OIVN01002167">
    <property type="protein sequence ID" value="SPD01167.1"/>
    <property type="molecule type" value="Genomic_DNA"/>
</dbReference>
<sequence>MGLVGLVREQVEGEWEWRVEKYLEDLEREICLHGSQEIGIWRHEERIYLNEHGGFVRSIGNRIHEEVSVLGSEDCEQYSEGACACALQHHFVAEFQRKYFEQEQRNGADLGSELGKRIVEAKEELKDAFIVCLFLQVFEGGELTFEVIEAGIIPVTETGLKVNPNLSWIGVVGSGVEREPSTKLSLFLALSARVMAFCHFGKLSPVRRPETRTRLGESEGWRVYGEETVEVGGEDEEAMEVWVRDRS</sequence>
<gene>
    <name evidence="1" type="ORF">FSB_LOCUS29049</name>
</gene>
<protein>
    <submittedName>
        <fullName evidence="1">Uncharacterized protein</fullName>
    </submittedName>
</protein>
<dbReference type="AlphaFoldDB" id="A0A2N9GF23"/>
<name>A0A2N9GF23_FAGSY</name>
<evidence type="ECO:0000313" key="1">
    <source>
        <dbReference type="EMBL" id="SPD01167.1"/>
    </source>
</evidence>